<keyword evidence="2" id="KW-1133">Transmembrane helix</keyword>
<feature type="region of interest" description="Disordered" evidence="1">
    <location>
        <begin position="1"/>
        <end position="36"/>
    </location>
</feature>
<feature type="compositionally biased region" description="Basic residues" evidence="1">
    <location>
        <begin position="12"/>
        <end position="22"/>
    </location>
</feature>
<dbReference type="EMBL" id="JAVRRD010000001">
    <property type="protein sequence ID" value="KAK5064373.1"/>
    <property type="molecule type" value="Genomic_DNA"/>
</dbReference>
<evidence type="ECO:0000313" key="4">
    <source>
        <dbReference type="Proteomes" id="UP001358417"/>
    </source>
</evidence>
<accession>A0AAV9NTM5</accession>
<keyword evidence="2" id="KW-0472">Membrane</keyword>
<dbReference type="AlphaFoldDB" id="A0AAV9NTM5"/>
<name>A0AAV9NTM5_9EURO</name>
<feature type="transmembrane region" description="Helical" evidence="2">
    <location>
        <begin position="211"/>
        <end position="230"/>
    </location>
</feature>
<dbReference type="RefSeq" id="XP_064711697.1">
    <property type="nucleotide sequence ID" value="XM_064843837.1"/>
</dbReference>
<evidence type="ECO:0000256" key="2">
    <source>
        <dbReference type="SAM" id="Phobius"/>
    </source>
</evidence>
<evidence type="ECO:0000313" key="3">
    <source>
        <dbReference type="EMBL" id="KAK5064373.1"/>
    </source>
</evidence>
<feature type="compositionally biased region" description="Polar residues" evidence="1">
    <location>
        <begin position="66"/>
        <end position="82"/>
    </location>
</feature>
<dbReference type="GeneID" id="89968428"/>
<feature type="region of interest" description="Disordered" evidence="1">
    <location>
        <begin position="49"/>
        <end position="83"/>
    </location>
</feature>
<sequence>MDLIQTQIKESYRRRRIRRHRSSPISQVSPYGQDNTSYVSTSTSLEYAIPSSSRQRRLSSQWSPQEMANTTPEDGQHSSTIDSSHEFPNGATVYASLNCNIGSEATTTSIALSETEVNLVMYYFDHVFSRFAPWFKYSAAHDGRGWLLNLFLRSRPLLMAAICISACDKAQFLLGPLSHVPQPYHALEMQNLQAVASVRDHLDQLTLRSGLGQMAAAVEALACIIHLMFFEVCGFRNLSRCFHLQFVLVSLLFAACLLTSLHLSPLANK</sequence>
<feature type="compositionally biased region" description="Polar residues" evidence="1">
    <location>
        <begin position="23"/>
        <end position="36"/>
    </location>
</feature>
<dbReference type="InterPro" id="IPR021858">
    <property type="entry name" value="Fun_TF"/>
</dbReference>
<feature type="transmembrane region" description="Helical" evidence="2">
    <location>
        <begin position="242"/>
        <end position="263"/>
    </location>
</feature>
<gene>
    <name evidence="3" type="ORF">LTR84_000206</name>
</gene>
<protein>
    <recommendedName>
        <fullName evidence="5">Transcription factor domain-containing protein</fullName>
    </recommendedName>
</protein>
<comment type="caution">
    <text evidence="3">The sequence shown here is derived from an EMBL/GenBank/DDBJ whole genome shotgun (WGS) entry which is preliminary data.</text>
</comment>
<dbReference type="Pfam" id="PF11951">
    <property type="entry name" value="Fungal_trans_2"/>
    <property type="match status" value="1"/>
</dbReference>
<reference evidence="3 4" key="1">
    <citation type="submission" date="2023-08" db="EMBL/GenBank/DDBJ databases">
        <title>Black Yeasts Isolated from many extreme environments.</title>
        <authorList>
            <person name="Coleine C."/>
            <person name="Stajich J.E."/>
            <person name="Selbmann L."/>
        </authorList>
    </citation>
    <scope>NUCLEOTIDE SEQUENCE [LARGE SCALE GENOMIC DNA]</scope>
    <source>
        <strain evidence="3 4">CCFEE 5792</strain>
    </source>
</reference>
<dbReference type="Proteomes" id="UP001358417">
    <property type="component" value="Unassembled WGS sequence"/>
</dbReference>
<evidence type="ECO:0000256" key="1">
    <source>
        <dbReference type="SAM" id="MobiDB-lite"/>
    </source>
</evidence>
<organism evidence="3 4">
    <name type="scientific">Exophiala bonariae</name>
    <dbReference type="NCBI Taxonomy" id="1690606"/>
    <lineage>
        <taxon>Eukaryota</taxon>
        <taxon>Fungi</taxon>
        <taxon>Dikarya</taxon>
        <taxon>Ascomycota</taxon>
        <taxon>Pezizomycotina</taxon>
        <taxon>Eurotiomycetes</taxon>
        <taxon>Chaetothyriomycetidae</taxon>
        <taxon>Chaetothyriales</taxon>
        <taxon>Herpotrichiellaceae</taxon>
        <taxon>Exophiala</taxon>
    </lineage>
</organism>
<keyword evidence="2" id="KW-0812">Transmembrane</keyword>
<keyword evidence="4" id="KW-1185">Reference proteome</keyword>
<proteinExistence type="predicted"/>
<evidence type="ECO:0008006" key="5">
    <source>
        <dbReference type="Google" id="ProtNLM"/>
    </source>
</evidence>